<protein>
    <submittedName>
        <fullName evidence="2">Uncharacterized protein</fullName>
    </submittedName>
</protein>
<name>A0A553H110_9PSED</name>
<accession>A0A553H110</accession>
<dbReference type="RefSeq" id="WP_143487525.1">
    <property type="nucleotide sequence ID" value="NZ_VJOY01000004.1"/>
</dbReference>
<dbReference type="OrthoDB" id="7030838at2"/>
<reference evidence="2 3" key="1">
    <citation type="submission" date="2019-07" db="EMBL/GenBank/DDBJ databases">
        <title>Pseudomonas mangiferae sp. nov., isolated from bark of mango tree in Thailand.</title>
        <authorList>
            <person name="Srisuk N."/>
            <person name="Anurat P."/>
        </authorList>
    </citation>
    <scope>NUCLEOTIDE SEQUENCE [LARGE SCALE GENOMIC DNA]</scope>
    <source>
        <strain evidence="2 3">DMKU_BBB3-04</strain>
    </source>
</reference>
<sequence length="82" mass="9020">MSLQMLSWLSGPAQLVNSLALFLGFMGGWLLIATRLRQNRRLASLTAPVDELLTPRMDRFFNGTGSTCLAAALLVSWLSTHL</sequence>
<evidence type="ECO:0000313" key="3">
    <source>
        <dbReference type="Proteomes" id="UP000315235"/>
    </source>
</evidence>
<evidence type="ECO:0000313" key="2">
    <source>
        <dbReference type="EMBL" id="TRX75433.1"/>
    </source>
</evidence>
<dbReference type="AlphaFoldDB" id="A0A553H110"/>
<proteinExistence type="predicted"/>
<feature type="transmembrane region" description="Helical" evidence="1">
    <location>
        <begin position="12"/>
        <end position="32"/>
    </location>
</feature>
<keyword evidence="1" id="KW-1133">Transmembrane helix</keyword>
<gene>
    <name evidence="2" type="ORF">FM069_06760</name>
</gene>
<dbReference type="Proteomes" id="UP000315235">
    <property type="component" value="Unassembled WGS sequence"/>
</dbReference>
<keyword evidence="1" id="KW-0472">Membrane</keyword>
<keyword evidence="3" id="KW-1185">Reference proteome</keyword>
<dbReference type="EMBL" id="VJOY01000004">
    <property type="protein sequence ID" value="TRX75433.1"/>
    <property type="molecule type" value="Genomic_DNA"/>
</dbReference>
<organism evidence="2 3">
    <name type="scientific">Pseudomonas mangiferae</name>
    <dbReference type="NCBI Taxonomy" id="2593654"/>
    <lineage>
        <taxon>Bacteria</taxon>
        <taxon>Pseudomonadati</taxon>
        <taxon>Pseudomonadota</taxon>
        <taxon>Gammaproteobacteria</taxon>
        <taxon>Pseudomonadales</taxon>
        <taxon>Pseudomonadaceae</taxon>
        <taxon>Pseudomonas</taxon>
    </lineage>
</organism>
<keyword evidence="1" id="KW-0812">Transmembrane</keyword>
<evidence type="ECO:0000256" key="1">
    <source>
        <dbReference type="SAM" id="Phobius"/>
    </source>
</evidence>
<comment type="caution">
    <text evidence="2">The sequence shown here is derived from an EMBL/GenBank/DDBJ whole genome shotgun (WGS) entry which is preliminary data.</text>
</comment>